<evidence type="ECO:0000313" key="1">
    <source>
        <dbReference type="EMBL" id="GBP12144.1"/>
    </source>
</evidence>
<keyword evidence="2" id="KW-1185">Reference proteome</keyword>
<accession>A0A4C1TDD3</accession>
<protein>
    <submittedName>
        <fullName evidence="1">Uncharacterized protein</fullName>
    </submittedName>
</protein>
<comment type="caution">
    <text evidence="1">The sequence shown here is derived from an EMBL/GenBank/DDBJ whole genome shotgun (WGS) entry which is preliminary data.</text>
</comment>
<dbReference type="Proteomes" id="UP000299102">
    <property type="component" value="Unassembled WGS sequence"/>
</dbReference>
<sequence length="142" mass="16008">MTNIKQVIDIQQTATGHGPLAGSRWLIPLPPYLNPIPFLYPNPFQEAGNIRNANEQADHQRVNGHRRSCRTLATSEERALPDFWEGIGYLKEGERTDEGKIGSGQLELSLTGQNTTVEAAIYTDSMRVFHRTSRPFFIVQRS</sequence>
<proteinExistence type="predicted"/>
<gene>
    <name evidence="1" type="ORF">EVAR_5959_1</name>
</gene>
<dbReference type="AlphaFoldDB" id="A0A4C1TDD3"/>
<organism evidence="1 2">
    <name type="scientific">Eumeta variegata</name>
    <name type="common">Bagworm moth</name>
    <name type="synonym">Eumeta japonica</name>
    <dbReference type="NCBI Taxonomy" id="151549"/>
    <lineage>
        <taxon>Eukaryota</taxon>
        <taxon>Metazoa</taxon>
        <taxon>Ecdysozoa</taxon>
        <taxon>Arthropoda</taxon>
        <taxon>Hexapoda</taxon>
        <taxon>Insecta</taxon>
        <taxon>Pterygota</taxon>
        <taxon>Neoptera</taxon>
        <taxon>Endopterygota</taxon>
        <taxon>Lepidoptera</taxon>
        <taxon>Glossata</taxon>
        <taxon>Ditrysia</taxon>
        <taxon>Tineoidea</taxon>
        <taxon>Psychidae</taxon>
        <taxon>Oiketicinae</taxon>
        <taxon>Eumeta</taxon>
    </lineage>
</organism>
<name>A0A4C1TDD3_EUMVA</name>
<evidence type="ECO:0000313" key="2">
    <source>
        <dbReference type="Proteomes" id="UP000299102"/>
    </source>
</evidence>
<reference evidence="1 2" key="1">
    <citation type="journal article" date="2019" name="Commun. Biol.">
        <title>The bagworm genome reveals a unique fibroin gene that provides high tensile strength.</title>
        <authorList>
            <person name="Kono N."/>
            <person name="Nakamura H."/>
            <person name="Ohtoshi R."/>
            <person name="Tomita M."/>
            <person name="Numata K."/>
            <person name="Arakawa K."/>
        </authorList>
    </citation>
    <scope>NUCLEOTIDE SEQUENCE [LARGE SCALE GENOMIC DNA]</scope>
</reference>
<dbReference type="EMBL" id="BGZK01000049">
    <property type="protein sequence ID" value="GBP12144.1"/>
    <property type="molecule type" value="Genomic_DNA"/>
</dbReference>